<dbReference type="Proteomes" id="UP000222868">
    <property type="component" value="Segment"/>
</dbReference>
<feature type="coiled-coil region" evidence="1">
    <location>
        <begin position="40"/>
        <end position="67"/>
    </location>
</feature>
<feature type="region of interest" description="Disordered" evidence="2">
    <location>
        <begin position="72"/>
        <end position="136"/>
    </location>
</feature>
<evidence type="ECO:0000256" key="2">
    <source>
        <dbReference type="SAM" id="MobiDB-lite"/>
    </source>
</evidence>
<accession>A0A1L7DQA6</accession>
<proteinExistence type="predicted"/>
<dbReference type="EMBL" id="KY316062">
    <property type="protein sequence ID" value="APU00307.1"/>
    <property type="molecule type" value="Genomic_DNA"/>
</dbReference>
<organism evidence="3 4">
    <name type="scientific">Ralstonia phage RS-PII-1</name>
    <dbReference type="NCBI Taxonomy" id="1932892"/>
    <lineage>
        <taxon>Viruses</taxon>
        <taxon>Duplodnaviria</taxon>
        <taxon>Heunggongvirae</taxon>
        <taxon>Uroviricota</taxon>
        <taxon>Caudoviricetes</taxon>
        <taxon>Autographivirales</taxon>
        <taxon>Autonotataviridae</taxon>
        <taxon>Sukuvirus</taxon>
        <taxon>Sukuvirus RSPII1</taxon>
    </lineage>
</organism>
<evidence type="ECO:0000256" key="1">
    <source>
        <dbReference type="SAM" id="Coils"/>
    </source>
</evidence>
<keyword evidence="4" id="KW-1185">Reference proteome</keyword>
<dbReference type="GeneID" id="54979009"/>
<protein>
    <submittedName>
        <fullName evidence="3">Uncharacterized protein</fullName>
    </submittedName>
</protein>
<feature type="compositionally biased region" description="Polar residues" evidence="2">
    <location>
        <begin position="116"/>
        <end position="128"/>
    </location>
</feature>
<keyword evidence="1" id="KW-0175">Coiled coil</keyword>
<feature type="compositionally biased region" description="Low complexity" evidence="2">
    <location>
        <begin position="74"/>
        <end position="86"/>
    </location>
</feature>
<evidence type="ECO:0000313" key="3">
    <source>
        <dbReference type="EMBL" id="APU00307.1"/>
    </source>
</evidence>
<name>A0A1L7DQA6_9CAUD</name>
<dbReference type="KEGG" id="vg:54979009"/>
<sequence>MGKVISGIGHAVGKVFGVSESKDTSDAIRAGADAQAQAIRDSTAQQVAEAKRQAEIQQRQLQEQQVAANMALTQSVNQRQQAQQVQDSLPPPDKAPDISLTPDAGDTSDPRRKFQSGGSRTGASTTPSDGIGIRVQ</sequence>
<evidence type="ECO:0000313" key="4">
    <source>
        <dbReference type="Proteomes" id="UP000222868"/>
    </source>
</evidence>
<reference evidence="3 4" key="1">
    <citation type="submission" date="2016-12" db="EMBL/GenBank/DDBJ databases">
        <title>Isolation, Whole Genome Sequencing Analysis of a Novel Lytic Bacteriophage RS-PII-1 infecting Ralstonia solanacearum.</title>
        <authorList>
            <person name="Su J."/>
            <person name="Liu J."/>
            <person name="Yu H."/>
            <person name="Guo Z."/>
            <person name="Sun H."/>
            <person name="Fan G."/>
            <person name="Gu G."/>
            <person name="Wang G."/>
        </authorList>
    </citation>
    <scope>NUCLEOTIDE SEQUENCE [LARGE SCALE GENOMIC DNA]</scope>
</reference>
<dbReference type="RefSeq" id="YP_009788875.1">
    <property type="nucleotide sequence ID" value="NC_047804.1"/>
</dbReference>